<comment type="caution">
    <text evidence="4">The sequence shown here is derived from an EMBL/GenBank/DDBJ whole genome shotgun (WGS) entry which is preliminary data.</text>
</comment>
<dbReference type="Gene3D" id="3.40.33.10">
    <property type="entry name" value="CAP"/>
    <property type="match status" value="1"/>
</dbReference>
<evidence type="ECO:0000256" key="1">
    <source>
        <dbReference type="SAM" id="MobiDB-lite"/>
    </source>
</evidence>
<dbReference type="InterPro" id="IPR035940">
    <property type="entry name" value="CAP_sf"/>
</dbReference>
<accession>A0ABU0LS11</accession>
<organism evidence="4 5">
    <name type="scientific">Ancylobacter amanitiformis</name>
    <dbReference type="NCBI Taxonomy" id="217069"/>
    <lineage>
        <taxon>Bacteria</taxon>
        <taxon>Pseudomonadati</taxon>
        <taxon>Pseudomonadota</taxon>
        <taxon>Alphaproteobacteria</taxon>
        <taxon>Hyphomicrobiales</taxon>
        <taxon>Xanthobacteraceae</taxon>
        <taxon>Ancylobacter</taxon>
    </lineage>
</organism>
<name>A0ABU0LS11_9HYPH</name>
<keyword evidence="5" id="KW-1185">Reference proteome</keyword>
<dbReference type="RefSeq" id="WP_306890169.1">
    <property type="nucleotide sequence ID" value="NZ_JAUSVR010000006.1"/>
</dbReference>
<dbReference type="Pfam" id="PF00188">
    <property type="entry name" value="CAP"/>
    <property type="match status" value="1"/>
</dbReference>
<evidence type="ECO:0000313" key="5">
    <source>
        <dbReference type="Proteomes" id="UP001235094"/>
    </source>
</evidence>
<evidence type="ECO:0000259" key="3">
    <source>
        <dbReference type="Pfam" id="PF00188"/>
    </source>
</evidence>
<proteinExistence type="predicted"/>
<dbReference type="EMBL" id="JAUSVR010000006">
    <property type="protein sequence ID" value="MDQ0511491.1"/>
    <property type="molecule type" value="Genomic_DNA"/>
</dbReference>
<feature type="signal peptide" evidence="2">
    <location>
        <begin position="1"/>
        <end position="20"/>
    </location>
</feature>
<feature type="region of interest" description="Disordered" evidence="1">
    <location>
        <begin position="184"/>
        <end position="213"/>
    </location>
</feature>
<evidence type="ECO:0000313" key="4">
    <source>
        <dbReference type="EMBL" id="MDQ0511491.1"/>
    </source>
</evidence>
<dbReference type="SUPFAM" id="SSF55797">
    <property type="entry name" value="PR-1-like"/>
    <property type="match status" value="1"/>
</dbReference>
<keyword evidence="2" id="KW-0732">Signal</keyword>
<evidence type="ECO:0000256" key="2">
    <source>
        <dbReference type="SAM" id="SignalP"/>
    </source>
</evidence>
<feature type="chain" id="PRO_5046038653" description="SCP domain-containing protein" evidence="2">
    <location>
        <begin position="21"/>
        <end position="213"/>
    </location>
</feature>
<dbReference type="PANTHER" id="PTHR31157:SF1">
    <property type="entry name" value="SCP DOMAIN-CONTAINING PROTEIN"/>
    <property type="match status" value="1"/>
</dbReference>
<feature type="domain" description="SCP" evidence="3">
    <location>
        <begin position="53"/>
        <end position="166"/>
    </location>
</feature>
<dbReference type="InterPro" id="IPR014044">
    <property type="entry name" value="CAP_dom"/>
</dbReference>
<dbReference type="CDD" id="cd05379">
    <property type="entry name" value="CAP_bacterial"/>
    <property type="match status" value="1"/>
</dbReference>
<feature type="compositionally biased region" description="Low complexity" evidence="1">
    <location>
        <begin position="184"/>
        <end position="198"/>
    </location>
</feature>
<dbReference type="PANTHER" id="PTHR31157">
    <property type="entry name" value="SCP DOMAIN-CONTAINING PROTEIN"/>
    <property type="match status" value="1"/>
</dbReference>
<dbReference type="Proteomes" id="UP001235094">
    <property type="component" value="Unassembled WGS sequence"/>
</dbReference>
<reference evidence="4 5" key="1">
    <citation type="submission" date="2023-07" db="EMBL/GenBank/DDBJ databases">
        <title>Genomic Encyclopedia of Type Strains, Phase IV (KMG-IV): sequencing the most valuable type-strain genomes for metagenomic binning, comparative biology and taxonomic classification.</title>
        <authorList>
            <person name="Goeker M."/>
        </authorList>
    </citation>
    <scope>NUCLEOTIDE SEQUENCE [LARGE SCALE GENOMIC DNA]</scope>
    <source>
        <strain evidence="4 5">DSM 15561</strain>
    </source>
</reference>
<protein>
    <recommendedName>
        <fullName evidence="3">SCP domain-containing protein</fullName>
    </recommendedName>
</protein>
<sequence>MFPISPTRLAIALLVPLLLAGCASEPTTIAVNDTFYANIAKGGTLDPQAAASLLSDYRQARGLPAVTIDPTLMAVAERQAKTMAAADQLSHNIGGRSLVVRLKAAGFSGLKAAENVGAGYHTLAEAFSGWRDSPSHNKNMLMPGVTRLGIAAVRAPRSKYSVYWAMVLGVPDPKVEAAQQAAAAPAAQPAAQPAAAPASGTTQLQFGGAPMPQ</sequence>
<gene>
    <name evidence="4" type="ORF">QOZ99_002388</name>
</gene>